<comment type="caution">
    <text evidence="2">The sequence shown here is derived from an EMBL/GenBank/DDBJ whole genome shotgun (WGS) entry which is preliminary data.</text>
</comment>
<evidence type="ECO:0000313" key="3">
    <source>
        <dbReference type="Proteomes" id="UP000729701"/>
    </source>
</evidence>
<feature type="domain" description="Tc1-like transposase DDE" evidence="1">
    <location>
        <begin position="2"/>
        <end position="127"/>
    </location>
</feature>
<dbReference type="Pfam" id="PF13358">
    <property type="entry name" value="DDE_3"/>
    <property type="match status" value="1"/>
</dbReference>
<dbReference type="NCBIfam" id="NF033545">
    <property type="entry name" value="transpos_IS630"/>
    <property type="match status" value="1"/>
</dbReference>
<dbReference type="InterPro" id="IPR036397">
    <property type="entry name" value="RNaseH_sf"/>
</dbReference>
<protein>
    <submittedName>
        <fullName evidence="2">IS630 family transposase</fullName>
    </submittedName>
</protein>
<accession>A0A951US16</accession>
<dbReference type="AlphaFoldDB" id="A0A951US16"/>
<dbReference type="InterPro" id="IPR047655">
    <property type="entry name" value="Transpos_IS630-like"/>
</dbReference>
<dbReference type="Proteomes" id="UP000729701">
    <property type="component" value="Unassembled WGS sequence"/>
</dbReference>
<reference evidence="2" key="1">
    <citation type="submission" date="2021-05" db="EMBL/GenBank/DDBJ databases">
        <authorList>
            <person name="Pietrasiak N."/>
            <person name="Ward R."/>
            <person name="Stajich J.E."/>
            <person name="Kurbessoian T."/>
        </authorList>
    </citation>
    <scope>NUCLEOTIDE SEQUENCE</scope>
    <source>
        <strain evidence="2">GSE-NOS-MK-12-04C</strain>
    </source>
</reference>
<dbReference type="SUPFAM" id="SSF53098">
    <property type="entry name" value="Ribonuclease H-like"/>
    <property type="match status" value="1"/>
</dbReference>
<gene>
    <name evidence="2" type="ORF">KME60_07545</name>
</gene>
<reference evidence="2" key="2">
    <citation type="journal article" date="2022" name="Microbiol. Resour. Announc.">
        <title>Metagenome Sequencing to Explore Phylogenomics of Terrestrial Cyanobacteria.</title>
        <authorList>
            <person name="Ward R.D."/>
            <person name="Stajich J.E."/>
            <person name="Johansen J.R."/>
            <person name="Huntemann M."/>
            <person name="Clum A."/>
            <person name="Foster B."/>
            <person name="Foster B."/>
            <person name="Roux S."/>
            <person name="Palaniappan K."/>
            <person name="Varghese N."/>
            <person name="Mukherjee S."/>
            <person name="Reddy T.B.K."/>
            <person name="Daum C."/>
            <person name="Copeland A."/>
            <person name="Chen I.A."/>
            <person name="Ivanova N.N."/>
            <person name="Kyrpides N.C."/>
            <person name="Shapiro N."/>
            <person name="Eloe-Fadrosh E.A."/>
            <person name="Pietrasiak N."/>
        </authorList>
    </citation>
    <scope>NUCLEOTIDE SEQUENCE</scope>
    <source>
        <strain evidence="2">GSE-NOS-MK-12-04C</strain>
    </source>
</reference>
<dbReference type="InterPro" id="IPR038717">
    <property type="entry name" value="Tc1-like_DDE_dom"/>
</dbReference>
<evidence type="ECO:0000313" key="2">
    <source>
        <dbReference type="EMBL" id="MBW4667287.1"/>
    </source>
</evidence>
<dbReference type="GO" id="GO:0003676">
    <property type="term" value="F:nucleic acid binding"/>
    <property type="evidence" value="ECO:0007669"/>
    <property type="project" value="InterPro"/>
</dbReference>
<dbReference type="Gene3D" id="3.30.420.10">
    <property type="entry name" value="Ribonuclease H-like superfamily/Ribonuclease H"/>
    <property type="match status" value="1"/>
</dbReference>
<dbReference type="EMBL" id="JAHHGZ010000006">
    <property type="protein sequence ID" value="MBW4667287.1"/>
    <property type="molecule type" value="Genomic_DNA"/>
</dbReference>
<name>A0A951US16_9CYAN</name>
<sequence length="170" mass="19377">MCQDETRLGLKTIAGRLITAPGVKPVGLSQWQRDNFYLYGVVEPLSGYSFFYEFSHLDGDCFQRFLELLSVEIGNDIAVIQFDQGSFHTVKTLDCPENIIPIFQPPHSPELNPIERFWEFLKSKLEWENCNTLTQLPHKLTSVLENITPEVIVSLTSYDFILEALFSAAS</sequence>
<proteinExistence type="predicted"/>
<dbReference type="InterPro" id="IPR012337">
    <property type="entry name" value="RNaseH-like_sf"/>
</dbReference>
<organism evidence="2 3">
    <name type="scientific">Cyanomargarita calcarea GSE-NOS-MK-12-04C</name>
    <dbReference type="NCBI Taxonomy" id="2839659"/>
    <lineage>
        <taxon>Bacteria</taxon>
        <taxon>Bacillati</taxon>
        <taxon>Cyanobacteriota</taxon>
        <taxon>Cyanophyceae</taxon>
        <taxon>Nostocales</taxon>
        <taxon>Cyanomargaritaceae</taxon>
        <taxon>Cyanomargarita</taxon>
    </lineage>
</organism>
<evidence type="ECO:0000259" key="1">
    <source>
        <dbReference type="Pfam" id="PF13358"/>
    </source>
</evidence>